<proteinExistence type="predicted"/>
<feature type="region of interest" description="Disordered" evidence="1">
    <location>
        <begin position="1"/>
        <end position="30"/>
    </location>
</feature>
<name>Q4T9A5_TETNG</name>
<comment type="caution">
    <text evidence="2">The sequence shown here is derived from an EMBL/GenBank/DDBJ whole genome shotgun (WGS) entry which is preliminary data.</text>
</comment>
<feature type="compositionally biased region" description="Polar residues" evidence="1">
    <location>
        <begin position="19"/>
        <end position="30"/>
    </location>
</feature>
<reference evidence="2" key="2">
    <citation type="submission" date="2004-02" db="EMBL/GenBank/DDBJ databases">
        <authorList>
            <consortium name="Genoscope"/>
            <consortium name="Whitehead Institute Centre for Genome Research"/>
        </authorList>
    </citation>
    <scope>NUCLEOTIDE SEQUENCE</scope>
</reference>
<reference evidence="2" key="1">
    <citation type="journal article" date="2004" name="Nature">
        <title>Genome duplication in the teleost fish Tetraodon nigroviridis reveals the early vertebrate proto-karyotype.</title>
        <authorList>
            <person name="Jaillon O."/>
            <person name="Aury J.-M."/>
            <person name="Brunet F."/>
            <person name="Petit J.-L."/>
            <person name="Stange-Thomann N."/>
            <person name="Mauceli E."/>
            <person name="Bouneau L."/>
            <person name="Fischer C."/>
            <person name="Ozouf-Costaz C."/>
            <person name="Bernot A."/>
            <person name="Nicaud S."/>
            <person name="Jaffe D."/>
            <person name="Fisher S."/>
            <person name="Lutfalla G."/>
            <person name="Dossat C."/>
            <person name="Segurens B."/>
            <person name="Dasilva C."/>
            <person name="Salanoubat M."/>
            <person name="Levy M."/>
            <person name="Boudet N."/>
            <person name="Castellano S."/>
            <person name="Anthouard V."/>
            <person name="Jubin C."/>
            <person name="Castelli V."/>
            <person name="Katinka M."/>
            <person name="Vacherie B."/>
            <person name="Biemont C."/>
            <person name="Skalli Z."/>
            <person name="Cattolico L."/>
            <person name="Poulain J."/>
            <person name="De Berardinis V."/>
            <person name="Cruaud C."/>
            <person name="Duprat S."/>
            <person name="Brottier P."/>
            <person name="Coutanceau J.-P."/>
            <person name="Gouzy J."/>
            <person name="Parra G."/>
            <person name="Lardier G."/>
            <person name="Chapple C."/>
            <person name="McKernan K.J."/>
            <person name="McEwan P."/>
            <person name="Bosak S."/>
            <person name="Kellis M."/>
            <person name="Volff J.-N."/>
            <person name="Guigo R."/>
            <person name="Zody M.C."/>
            <person name="Mesirov J."/>
            <person name="Lindblad-Toh K."/>
            <person name="Birren B."/>
            <person name="Nusbaum C."/>
            <person name="Kahn D."/>
            <person name="Robinson-Rechavi M."/>
            <person name="Laudet V."/>
            <person name="Schachter V."/>
            <person name="Quetier F."/>
            <person name="Saurin W."/>
            <person name="Scarpelli C."/>
            <person name="Wincker P."/>
            <person name="Lander E.S."/>
            <person name="Weissenbach J."/>
            <person name="Roest Crollius H."/>
        </authorList>
    </citation>
    <scope>NUCLEOTIDE SEQUENCE [LARGE SCALE GENOMIC DNA]</scope>
</reference>
<accession>Q4T9A5</accession>
<sequence>MAPKKKPVPLNIAPIGEGQASSNTIDVASE</sequence>
<dbReference type="KEGG" id="tng:GSTEN00004844G001"/>
<dbReference type="EMBL" id="CAAE01007609">
    <property type="protein sequence ID" value="CAF90527.1"/>
    <property type="molecule type" value="Genomic_DNA"/>
</dbReference>
<dbReference type="AlphaFoldDB" id="Q4T9A5"/>
<protein>
    <submittedName>
        <fullName evidence="2">(spotted green pufferfish) hypothetical protein</fullName>
    </submittedName>
</protein>
<organism evidence="2">
    <name type="scientific">Tetraodon nigroviridis</name>
    <name type="common">Spotted green pufferfish</name>
    <name type="synonym">Chelonodon nigroviridis</name>
    <dbReference type="NCBI Taxonomy" id="99883"/>
    <lineage>
        <taxon>Eukaryota</taxon>
        <taxon>Metazoa</taxon>
        <taxon>Chordata</taxon>
        <taxon>Craniata</taxon>
        <taxon>Vertebrata</taxon>
        <taxon>Euteleostomi</taxon>
        <taxon>Actinopterygii</taxon>
        <taxon>Neopterygii</taxon>
        <taxon>Teleostei</taxon>
        <taxon>Neoteleostei</taxon>
        <taxon>Acanthomorphata</taxon>
        <taxon>Eupercaria</taxon>
        <taxon>Tetraodontiformes</taxon>
        <taxon>Tetradontoidea</taxon>
        <taxon>Tetraodontidae</taxon>
        <taxon>Tetraodon</taxon>
    </lineage>
</organism>
<gene>
    <name evidence="2" type="ORF">GSTENG00004844001</name>
</gene>
<evidence type="ECO:0000256" key="1">
    <source>
        <dbReference type="SAM" id="MobiDB-lite"/>
    </source>
</evidence>
<evidence type="ECO:0000313" key="2">
    <source>
        <dbReference type="EMBL" id="CAF90527.1"/>
    </source>
</evidence>
<dbReference type="HOGENOM" id="CLU_000288_63_23_1"/>